<reference evidence="3 4" key="1">
    <citation type="submission" date="2018-12" db="EMBL/GenBank/DDBJ databases">
        <authorList>
            <consortium name="Pathogen Informatics"/>
        </authorList>
    </citation>
    <scope>NUCLEOTIDE SEQUENCE [LARGE SCALE GENOMIC DNA]</scope>
    <source>
        <strain evidence="3 4">NCTC949</strain>
    </source>
</reference>
<dbReference type="EMBL" id="LR134377">
    <property type="protein sequence ID" value="VEH06980.1"/>
    <property type="molecule type" value="Genomic_DNA"/>
</dbReference>
<keyword evidence="2" id="KW-0732">Signal</keyword>
<name>A0AB38VX50_9CORY</name>
<evidence type="ECO:0000313" key="3">
    <source>
        <dbReference type="EMBL" id="VEH06980.1"/>
    </source>
</evidence>
<dbReference type="AlphaFoldDB" id="A0AB38VX50"/>
<evidence type="ECO:0000313" key="4">
    <source>
        <dbReference type="Proteomes" id="UP000271380"/>
    </source>
</evidence>
<dbReference type="RefSeq" id="WP_126316865.1">
    <property type="nucleotide sequence ID" value="NZ_LR134377.1"/>
</dbReference>
<gene>
    <name evidence="3" type="ORF">NCTC949_01455</name>
</gene>
<proteinExistence type="predicted"/>
<accession>A0AB38VX50</accession>
<evidence type="ECO:0008006" key="5">
    <source>
        <dbReference type="Google" id="ProtNLM"/>
    </source>
</evidence>
<dbReference type="Proteomes" id="UP000271380">
    <property type="component" value="Chromosome"/>
</dbReference>
<evidence type="ECO:0000256" key="1">
    <source>
        <dbReference type="SAM" id="MobiDB-lite"/>
    </source>
</evidence>
<organism evidence="3 4">
    <name type="scientific">Corynebacterium kutscheri</name>
    <dbReference type="NCBI Taxonomy" id="35755"/>
    <lineage>
        <taxon>Bacteria</taxon>
        <taxon>Bacillati</taxon>
        <taxon>Actinomycetota</taxon>
        <taxon>Actinomycetes</taxon>
        <taxon>Mycobacteriales</taxon>
        <taxon>Corynebacteriaceae</taxon>
        <taxon>Corynebacterium</taxon>
    </lineage>
</organism>
<sequence length="152" mass="15864">MLSTYQRKLTTIAIVATMLLSGSATANAQTSSEPNPGVWSSSNQKSYNGEVIGNLQNKASQVDTPNDKVQVSASNGENRTFRLSELQNHANFTESTGKAAKSKLKKPNSCHAYTGFVGITHSTFWGIIVGGPAGIAAAAAVGGFWRGAGAKC</sequence>
<feature type="signal peptide" evidence="2">
    <location>
        <begin position="1"/>
        <end position="28"/>
    </location>
</feature>
<feature type="region of interest" description="Disordered" evidence="1">
    <location>
        <begin position="58"/>
        <end position="77"/>
    </location>
</feature>
<evidence type="ECO:0000256" key="2">
    <source>
        <dbReference type="SAM" id="SignalP"/>
    </source>
</evidence>
<feature type="chain" id="PRO_5044256815" description="Secreted protein" evidence="2">
    <location>
        <begin position="29"/>
        <end position="152"/>
    </location>
</feature>
<protein>
    <recommendedName>
        <fullName evidence="5">Secreted protein</fullName>
    </recommendedName>
</protein>